<sequence length="618" mass="68618">MTDRRDVLLAGAAALAGLALPRAARAQAGAAERHGMSTFGDLNYGPDARHFDYVNPAAPKGGVVSLQISSTFGNQAFDTFNTLNVYVLKGDGAAGMNMTFDSLMSRALDEPDALYGLLARSVATSADGLTQTFRLRPEARFHDGSRVTAHDAAFSLTVLKEKGHPLISQTIRMMAAAEALDDATLVVRYDKGRSRDLPLTVAQLPIFSKAYYASRPFEEATLEAPLGSGPYKAARFEQGRFIEFARVPDYWGRDLAVNVGQNNFDRVRFEYYRDRQVALEGFKAGTITFREEFTSRDWASAYDIPAVREGRVKRETIPDETPSGAQGWYFNLRRDAFKDRRVRDALGQLFDFEWTNANIMFGAYRRTASWFENSPMKAEGPPSPEELALLAPFRGRVPDEVFGPPFTPPVTDGTGQDRNLLRRADALLREAGCRREGATLRLPGGQAFEVEFLDFSGSLQPHTASLIKNMKLLGIEARYRIVDAAQYQRRVDAFDFDIITRRTSMGVTPGEGLPLMFGSRAAAIQGSSNIAGIADPAVDAMIAAALAADTRDELTTACRALDRVLRAGRYWIPMWYKPEHWLAYWDMFGRPDTKPKYDRGAPGTWWYDEAKAKRIGKA</sequence>
<dbReference type="PROSITE" id="PS51318">
    <property type="entry name" value="TAT"/>
    <property type="match status" value="1"/>
</dbReference>
<protein>
    <submittedName>
        <fullName evidence="5">Extracellular solute-binding protein</fullName>
    </submittedName>
</protein>
<dbReference type="InterPro" id="IPR000914">
    <property type="entry name" value="SBP_5_dom"/>
</dbReference>
<evidence type="ECO:0000256" key="1">
    <source>
        <dbReference type="ARBA" id="ARBA00004418"/>
    </source>
</evidence>
<dbReference type="Gene3D" id="3.40.190.10">
    <property type="entry name" value="Periplasmic binding protein-like II"/>
    <property type="match status" value="1"/>
</dbReference>
<evidence type="ECO:0000313" key="5">
    <source>
        <dbReference type="EMBL" id="MCP8938118.1"/>
    </source>
</evidence>
<dbReference type="Gene3D" id="3.10.105.10">
    <property type="entry name" value="Dipeptide-binding Protein, Domain 3"/>
    <property type="match status" value="1"/>
</dbReference>
<dbReference type="InterPro" id="IPR030678">
    <property type="entry name" value="Peptide/Ni-bd"/>
</dbReference>
<dbReference type="RefSeq" id="WP_254739693.1">
    <property type="nucleotide sequence ID" value="NZ_JANCLU010000004.1"/>
</dbReference>
<keyword evidence="6" id="KW-1185">Reference proteome</keyword>
<dbReference type="SUPFAM" id="SSF53850">
    <property type="entry name" value="Periplasmic binding protein-like II"/>
    <property type="match status" value="1"/>
</dbReference>
<name>A0ABT1LCY8_9HYPH</name>
<keyword evidence="3" id="KW-0732">Signal</keyword>
<evidence type="ECO:0000259" key="4">
    <source>
        <dbReference type="Pfam" id="PF00496"/>
    </source>
</evidence>
<dbReference type="InterPro" id="IPR039424">
    <property type="entry name" value="SBP_5"/>
</dbReference>
<dbReference type="Pfam" id="PF00496">
    <property type="entry name" value="SBP_bac_5"/>
    <property type="match status" value="1"/>
</dbReference>
<comment type="caution">
    <text evidence="5">The sequence shown here is derived from an EMBL/GenBank/DDBJ whole genome shotgun (WGS) entry which is preliminary data.</text>
</comment>
<comment type="similarity">
    <text evidence="2">Belongs to the bacterial solute-binding protein 5 family.</text>
</comment>
<proteinExistence type="inferred from homology"/>
<dbReference type="PANTHER" id="PTHR30290:SF64">
    <property type="entry name" value="ABC TRANSPORTER PERIPLASMIC BINDING PROTEIN"/>
    <property type="match status" value="1"/>
</dbReference>
<evidence type="ECO:0000256" key="2">
    <source>
        <dbReference type="ARBA" id="ARBA00005695"/>
    </source>
</evidence>
<evidence type="ECO:0000256" key="3">
    <source>
        <dbReference type="ARBA" id="ARBA00022729"/>
    </source>
</evidence>
<gene>
    <name evidence="5" type="ORF">NK718_06290</name>
</gene>
<reference evidence="5 6" key="1">
    <citation type="submission" date="2022-07" db="EMBL/GenBank/DDBJ databases">
        <authorList>
            <person name="Li W.-J."/>
            <person name="Deng Q.-Q."/>
        </authorList>
    </citation>
    <scope>NUCLEOTIDE SEQUENCE [LARGE SCALE GENOMIC DNA]</scope>
    <source>
        <strain evidence="5 6">SYSU M60028</strain>
    </source>
</reference>
<dbReference type="EMBL" id="JANCLU010000004">
    <property type="protein sequence ID" value="MCP8938118.1"/>
    <property type="molecule type" value="Genomic_DNA"/>
</dbReference>
<dbReference type="PANTHER" id="PTHR30290">
    <property type="entry name" value="PERIPLASMIC BINDING COMPONENT OF ABC TRANSPORTER"/>
    <property type="match status" value="1"/>
</dbReference>
<dbReference type="Proteomes" id="UP001205890">
    <property type="component" value="Unassembled WGS sequence"/>
</dbReference>
<dbReference type="InterPro" id="IPR006311">
    <property type="entry name" value="TAT_signal"/>
</dbReference>
<organism evidence="5 6">
    <name type="scientific">Alsobacter ponti</name>
    <dbReference type="NCBI Taxonomy" id="2962936"/>
    <lineage>
        <taxon>Bacteria</taxon>
        <taxon>Pseudomonadati</taxon>
        <taxon>Pseudomonadota</taxon>
        <taxon>Alphaproteobacteria</taxon>
        <taxon>Hyphomicrobiales</taxon>
        <taxon>Alsobacteraceae</taxon>
        <taxon>Alsobacter</taxon>
    </lineage>
</organism>
<evidence type="ECO:0000313" key="6">
    <source>
        <dbReference type="Proteomes" id="UP001205890"/>
    </source>
</evidence>
<accession>A0ABT1LCY8</accession>
<feature type="domain" description="Solute-binding protein family 5" evidence="4">
    <location>
        <begin position="114"/>
        <end position="518"/>
    </location>
</feature>
<dbReference type="CDD" id="cd08497">
    <property type="entry name" value="MbnE-like"/>
    <property type="match status" value="1"/>
</dbReference>
<dbReference type="PIRSF" id="PIRSF002741">
    <property type="entry name" value="MppA"/>
    <property type="match status" value="1"/>
</dbReference>
<comment type="subcellular location">
    <subcellularLocation>
        <location evidence="1">Periplasm</location>
    </subcellularLocation>
</comment>